<organism evidence="1 2">
    <name type="scientific">Streptomyces filamentosus</name>
    <name type="common">Streptomyces roseosporus</name>
    <dbReference type="NCBI Taxonomy" id="67294"/>
    <lineage>
        <taxon>Bacteria</taxon>
        <taxon>Bacillati</taxon>
        <taxon>Actinomycetota</taxon>
        <taxon>Actinomycetes</taxon>
        <taxon>Kitasatosporales</taxon>
        <taxon>Streptomycetaceae</taxon>
        <taxon>Streptomyces</taxon>
    </lineage>
</organism>
<evidence type="ECO:0000313" key="2">
    <source>
        <dbReference type="Proteomes" id="UP000632849"/>
    </source>
</evidence>
<proteinExistence type="predicted"/>
<dbReference type="EMBL" id="BNBE01000002">
    <property type="protein sequence ID" value="GHG07591.1"/>
    <property type="molecule type" value="Genomic_DNA"/>
</dbReference>
<dbReference type="SUPFAM" id="SSF53850">
    <property type="entry name" value="Periplasmic binding protein-like II"/>
    <property type="match status" value="1"/>
</dbReference>
<dbReference type="Proteomes" id="UP000632849">
    <property type="component" value="Unassembled WGS sequence"/>
</dbReference>
<reference evidence="1" key="2">
    <citation type="submission" date="2020-09" db="EMBL/GenBank/DDBJ databases">
        <authorList>
            <person name="Sun Q."/>
            <person name="Ohkuma M."/>
        </authorList>
    </citation>
    <scope>NUCLEOTIDE SEQUENCE</scope>
    <source>
        <strain evidence="1">JCM 4122</strain>
    </source>
</reference>
<dbReference type="RefSeq" id="WP_229915553.1">
    <property type="nucleotide sequence ID" value="NZ_BNBE01000002.1"/>
</dbReference>
<protein>
    <recommendedName>
        <fullName evidence="3">Extracellular solute-binding protein</fullName>
    </recommendedName>
</protein>
<evidence type="ECO:0000313" key="1">
    <source>
        <dbReference type="EMBL" id="GHG07591.1"/>
    </source>
</evidence>
<accession>A0A919EQC7</accession>
<evidence type="ECO:0008006" key="3">
    <source>
        <dbReference type="Google" id="ProtNLM"/>
    </source>
</evidence>
<dbReference type="AlphaFoldDB" id="A0A919EQC7"/>
<comment type="caution">
    <text evidence="1">The sequence shown here is derived from an EMBL/GenBank/DDBJ whole genome shotgun (WGS) entry which is preliminary data.</text>
</comment>
<name>A0A919EQC7_STRFL</name>
<sequence>MLSGLAALSVPLTAACGGDPGDGPAADGKVTFDWWNIATTEPGRSLFPRIASAFMAAHPDVRIETTSLENEAFKSKLTATPCRWSTR</sequence>
<dbReference type="Gene3D" id="3.40.190.10">
    <property type="entry name" value="Periplasmic binding protein-like II"/>
    <property type="match status" value="1"/>
</dbReference>
<reference evidence="1" key="1">
    <citation type="journal article" date="2014" name="Int. J. Syst. Evol. Microbiol.">
        <title>Complete genome sequence of Corynebacterium casei LMG S-19264T (=DSM 44701T), isolated from a smear-ripened cheese.</title>
        <authorList>
            <consortium name="US DOE Joint Genome Institute (JGI-PGF)"/>
            <person name="Walter F."/>
            <person name="Albersmeier A."/>
            <person name="Kalinowski J."/>
            <person name="Ruckert C."/>
        </authorList>
    </citation>
    <scope>NUCLEOTIDE SEQUENCE</scope>
    <source>
        <strain evidence="1">JCM 4122</strain>
    </source>
</reference>
<gene>
    <name evidence="1" type="ORF">GCM10017667_43970</name>
</gene>
<keyword evidence="2" id="KW-1185">Reference proteome</keyword>